<dbReference type="EMBL" id="LAZR01007163">
    <property type="protein sequence ID" value="KKM87031.1"/>
    <property type="molecule type" value="Genomic_DNA"/>
</dbReference>
<organism evidence="1">
    <name type="scientific">marine sediment metagenome</name>
    <dbReference type="NCBI Taxonomy" id="412755"/>
    <lineage>
        <taxon>unclassified sequences</taxon>
        <taxon>metagenomes</taxon>
        <taxon>ecological metagenomes</taxon>
    </lineage>
</organism>
<gene>
    <name evidence="1" type="ORF">LCGC14_1273020</name>
</gene>
<sequence>MNNWEELERFFHVDISYNSHKIDYKIVKELLEELDLLGCEYDFISEEDKQKCIKDNNIWVVRIYINNAISFYTIAGSNVQQILDFILLQIHEGKLKY</sequence>
<proteinExistence type="predicted"/>
<dbReference type="AlphaFoldDB" id="A0A0F9LIP1"/>
<accession>A0A0F9LIP1</accession>
<evidence type="ECO:0000313" key="1">
    <source>
        <dbReference type="EMBL" id="KKM87031.1"/>
    </source>
</evidence>
<reference evidence="1" key="1">
    <citation type="journal article" date="2015" name="Nature">
        <title>Complex archaea that bridge the gap between prokaryotes and eukaryotes.</title>
        <authorList>
            <person name="Spang A."/>
            <person name="Saw J.H."/>
            <person name="Jorgensen S.L."/>
            <person name="Zaremba-Niedzwiedzka K."/>
            <person name="Martijn J."/>
            <person name="Lind A.E."/>
            <person name="van Eijk R."/>
            <person name="Schleper C."/>
            <person name="Guy L."/>
            <person name="Ettema T.J."/>
        </authorList>
    </citation>
    <scope>NUCLEOTIDE SEQUENCE</scope>
</reference>
<protein>
    <submittedName>
        <fullName evidence="1">Uncharacterized protein</fullName>
    </submittedName>
</protein>
<comment type="caution">
    <text evidence="1">The sequence shown here is derived from an EMBL/GenBank/DDBJ whole genome shotgun (WGS) entry which is preliminary data.</text>
</comment>
<name>A0A0F9LIP1_9ZZZZ</name>